<gene>
    <name evidence="2" type="ORF">FSPOR_11152</name>
</gene>
<dbReference type="AlphaFoldDB" id="A0A395RHT5"/>
<sequence>MGKGTLKNGNWLMVGMSIFSKDRSVELRMQDDGKLAVYYNNRCACDEDGQATWHTNTAAPYGDWKTFVAVQDDGNIVLYKNAGATPIWSSESKK</sequence>
<keyword evidence="2" id="KW-0430">Lectin</keyword>
<keyword evidence="3" id="KW-1185">Reference proteome</keyword>
<organism evidence="2 3">
    <name type="scientific">Fusarium sporotrichioides</name>
    <dbReference type="NCBI Taxonomy" id="5514"/>
    <lineage>
        <taxon>Eukaryota</taxon>
        <taxon>Fungi</taxon>
        <taxon>Dikarya</taxon>
        <taxon>Ascomycota</taxon>
        <taxon>Pezizomycotina</taxon>
        <taxon>Sordariomycetes</taxon>
        <taxon>Hypocreomycetidae</taxon>
        <taxon>Hypocreales</taxon>
        <taxon>Nectriaceae</taxon>
        <taxon>Fusarium</taxon>
    </lineage>
</organism>
<dbReference type="GO" id="GO:0030246">
    <property type="term" value="F:carbohydrate binding"/>
    <property type="evidence" value="ECO:0007669"/>
    <property type="project" value="UniProtKB-KW"/>
</dbReference>
<comment type="caution">
    <text evidence="2">The sequence shown here is derived from an EMBL/GenBank/DDBJ whole genome shotgun (WGS) entry which is preliminary data.</text>
</comment>
<dbReference type="InterPro" id="IPR001480">
    <property type="entry name" value="Bulb-type_lectin_dom"/>
</dbReference>
<evidence type="ECO:0000313" key="2">
    <source>
        <dbReference type="EMBL" id="RGP59670.1"/>
    </source>
</evidence>
<feature type="domain" description="Bulb-type lectin" evidence="1">
    <location>
        <begin position="3"/>
        <end position="94"/>
    </location>
</feature>
<protein>
    <submittedName>
        <fullName evidence="2">Mannose-specific lectin</fullName>
    </submittedName>
</protein>
<dbReference type="PROSITE" id="PS50927">
    <property type="entry name" value="BULB_LECTIN"/>
    <property type="match status" value="1"/>
</dbReference>
<dbReference type="InterPro" id="IPR036426">
    <property type="entry name" value="Bulb-type_lectin_dom_sf"/>
</dbReference>
<dbReference type="Gene3D" id="2.90.10.10">
    <property type="entry name" value="Bulb-type lectin domain"/>
    <property type="match status" value="2"/>
</dbReference>
<dbReference type="Proteomes" id="UP000266152">
    <property type="component" value="Unassembled WGS sequence"/>
</dbReference>
<name>A0A395RHT5_FUSSP</name>
<evidence type="ECO:0000259" key="1">
    <source>
        <dbReference type="PROSITE" id="PS50927"/>
    </source>
</evidence>
<evidence type="ECO:0000313" key="3">
    <source>
        <dbReference type="Proteomes" id="UP000266152"/>
    </source>
</evidence>
<proteinExistence type="predicted"/>
<reference evidence="2 3" key="1">
    <citation type="journal article" date="2018" name="PLoS Pathog.">
        <title>Evolution of structural diversity of trichothecenes, a family of toxins produced by plant pathogenic and entomopathogenic fungi.</title>
        <authorList>
            <person name="Proctor R.H."/>
            <person name="McCormick S.P."/>
            <person name="Kim H.S."/>
            <person name="Cardoza R.E."/>
            <person name="Stanley A.M."/>
            <person name="Lindo L."/>
            <person name="Kelly A."/>
            <person name="Brown D.W."/>
            <person name="Lee T."/>
            <person name="Vaughan M.M."/>
            <person name="Alexander N.J."/>
            <person name="Busman M."/>
            <person name="Gutierrez S."/>
        </authorList>
    </citation>
    <scope>NUCLEOTIDE SEQUENCE [LARGE SCALE GENOMIC DNA]</scope>
    <source>
        <strain evidence="2 3">NRRL 3299</strain>
    </source>
</reference>
<accession>A0A395RHT5</accession>
<dbReference type="SUPFAM" id="SSF51110">
    <property type="entry name" value="alpha-D-mannose-specific plant lectins"/>
    <property type="match status" value="1"/>
</dbReference>
<dbReference type="EMBL" id="PXOF01000211">
    <property type="protein sequence ID" value="RGP59670.1"/>
    <property type="molecule type" value="Genomic_DNA"/>
</dbReference>